<name>A0A9P5T8Q7_9AGAM</name>
<sequence length="434" mass="49033">MIIPRPGQPPRTDGQITPIPLLPLRLPPEPLRYPALPSPLRDHRFSATYNVTTHIIPAAFPRSTPFIAPPPAFPSHEIDDEREARIQRYTRELISLQAQYVPDSSGTQPTVLWNVLNRYVRHGKGGGLTLLMLHANGMHKETFEPTIRHLLQAADEDTRYRIDEVWTLDAVQHGDAGLINADNLGALFTWSDHARDILNFILHFLPDTVTPSELPTHLPRVPLEVSSAREKRGFTNRELVVVGHSFSGCAATLAAHTAPAPFSGLVHVDPIIVPSTFNRDETIRNFIVRVLARRSGWSSREEAYSLMRKSPYFGAWDPDVFRSYVDYALVEDSSGKVTLKCNTIQEAVVFADKIRSIEAWSVLPEIDKRIAMKWIIPSLKKTIYQSYELVQEAVWRRAENVTNVVVAKAAHVVRLIWHKSFMHTQLTSQSGHPR</sequence>
<comment type="caution">
    <text evidence="2">The sequence shown here is derived from an EMBL/GenBank/DDBJ whole genome shotgun (WGS) entry which is preliminary data.</text>
</comment>
<dbReference type="InterPro" id="IPR029058">
    <property type="entry name" value="AB_hydrolase_fold"/>
</dbReference>
<dbReference type="OrthoDB" id="94039at2759"/>
<keyword evidence="2" id="KW-0378">Hydrolase</keyword>
<dbReference type="EMBL" id="WHVB01000008">
    <property type="protein sequence ID" value="KAF8480044.1"/>
    <property type="molecule type" value="Genomic_DNA"/>
</dbReference>
<evidence type="ECO:0000313" key="3">
    <source>
        <dbReference type="Proteomes" id="UP000759537"/>
    </source>
</evidence>
<proteinExistence type="predicted"/>
<dbReference type="SUPFAM" id="SSF53474">
    <property type="entry name" value="alpha/beta-Hydrolases"/>
    <property type="match status" value="1"/>
</dbReference>
<dbReference type="GO" id="GO:0016787">
    <property type="term" value="F:hydrolase activity"/>
    <property type="evidence" value="ECO:0007669"/>
    <property type="project" value="UniProtKB-KW"/>
</dbReference>
<organism evidence="2 3">
    <name type="scientific">Russula ochroleuca</name>
    <dbReference type="NCBI Taxonomy" id="152965"/>
    <lineage>
        <taxon>Eukaryota</taxon>
        <taxon>Fungi</taxon>
        <taxon>Dikarya</taxon>
        <taxon>Basidiomycota</taxon>
        <taxon>Agaricomycotina</taxon>
        <taxon>Agaricomycetes</taxon>
        <taxon>Russulales</taxon>
        <taxon>Russulaceae</taxon>
        <taxon>Russula</taxon>
    </lineage>
</organism>
<accession>A0A9P5T8Q7</accession>
<dbReference type="Proteomes" id="UP000759537">
    <property type="component" value="Unassembled WGS sequence"/>
</dbReference>
<feature type="domain" description="AB hydrolase-1" evidence="1">
    <location>
        <begin position="130"/>
        <end position="322"/>
    </location>
</feature>
<dbReference type="InterPro" id="IPR000073">
    <property type="entry name" value="AB_hydrolase_1"/>
</dbReference>
<protein>
    <submittedName>
        <fullName evidence="2">Alpha/beta hydrolase family-domain-containing protein</fullName>
    </submittedName>
</protein>
<evidence type="ECO:0000259" key="1">
    <source>
        <dbReference type="Pfam" id="PF12697"/>
    </source>
</evidence>
<dbReference type="Gene3D" id="3.40.50.1820">
    <property type="entry name" value="alpha/beta hydrolase"/>
    <property type="match status" value="1"/>
</dbReference>
<dbReference type="AlphaFoldDB" id="A0A9P5T8Q7"/>
<reference evidence="2" key="2">
    <citation type="journal article" date="2020" name="Nat. Commun.">
        <title>Large-scale genome sequencing of mycorrhizal fungi provides insights into the early evolution of symbiotic traits.</title>
        <authorList>
            <person name="Miyauchi S."/>
            <person name="Kiss E."/>
            <person name="Kuo A."/>
            <person name="Drula E."/>
            <person name="Kohler A."/>
            <person name="Sanchez-Garcia M."/>
            <person name="Morin E."/>
            <person name="Andreopoulos B."/>
            <person name="Barry K.W."/>
            <person name="Bonito G."/>
            <person name="Buee M."/>
            <person name="Carver A."/>
            <person name="Chen C."/>
            <person name="Cichocki N."/>
            <person name="Clum A."/>
            <person name="Culley D."/>
            <person name="Crous P.W."/>
            <person name="Fauchery L."/>
            <person name="Girlanda M."/>
            <person name="Hayes R.D."/>
            <person name="Keri Z."/>
            <person name="LaButti K."/>
            <person name="Lipzen A."/>
            <person name="Lombard V."/>
            <person name="Magnuson J."/>
            <person name="Maillard F."/>
            <person name="Murat C."/>
            <person name="Nolan M."/>
            <person name="Ohm R.A."/>
            <person name="Pangilinan J."/>
            <person name="Pereira M.F."/>
            <person name="Perotto S."/>
            <person name="Peter M."/>
            <person name="Pfister S."/>
            <person name="Riley R."/>
            <person name="Sitrit Y."/>
            <person name="Stielow J.B."/>
            <person name="Szollosi G."/>
            <person name="Zifcakova L."/>
            <person name="Stursova M."/>
            <person name="Spatafora J.W."/>
            <person name="Tedersoo L."/>
            <person name="Vaario L.M."/>
            <person name="Yamada A."/>
            <person name="Yan M."/>
            <person name="Wang P."/>
            <person name="Xu J."/>
            <person name="Bruns T."/>
            <person name="Baldrian P."/>
            <person name="Vilgalys R."/>
            <person name="Dunand C."/>
            <person name="Henrissat B."/>
            <person name="Grigoriev I.V."/>
            <person name="Hibbett D."/>
            <person name="Nagy L.G."/>
            <person name="Martin F.M."/>
        </authorList>
    </citation>
    <scope>NUCLEOTIDE SEQUENCE</scope>
    <source>
        <strain evidence="2">Prilba</strain>
    </source>
</reference>
<keyword evidence="3" id="KW-1185">Reference proteome</keyword>
<reference evidence="2" key="1">
    <citation type="submission" date="2019-10" db="EMBL/GenBank/DDBJ databases">
        <authorList>
            <consortium name="DOE Joint Genome Institute"/>
            <person name="Kuo A."/>
            <person name="Miyauchi S."/>
            <person name="Kiss E."/>
            <person name="Drula E."/>
            <person name="Kohler A."/>
            <person name="Sanchez-Garcia M."/>
            <person name="Andreopoulos B."/>
            <person name="Barry K.W."/>
            <person name="Bonito G."/>
            <person name="Buee M."/>
            <person name="Carver A."/>
            <person name="Chen C."/>
            <person name="Cichocki N."/>
            <person name="Clum A."/>
            <person name="Culley D."/>
            <person name="Crous P.W."/>
            <person name="Fauchery L."/>
            <person name="Girlanda M."/>
            <person name="Hayes R."/>
            <person name="Keri Z."/>
            <person name="LaButti K."/>
            <person name="Lipzen A."/>
            <person name="Lombard V."/>
            <person name="Magnuson J."/>
            <person name="Maillard F."/>
            <person name="Morin E."/>
            <person name="Murat C."/>
            <person name="Nolan M."/>
            <person name="Ohm R."/>
            <person name="Pangilinan J."/>
            <person name="Pereira M."/>
            <person name="Perotto S."/>
            <person name="Peter M."/>
            <person name="Riley R."/>
            <person name="Sitrit Y."/>
            <person name="Stielow B."/>
            <person name="Szollosi G."/>
            <person name="Zifcakova L."/>
            <person name="Stursova M."/>
            <person name="Spatafora J.W."/>
            <person name="Tedersoo L."/>
            <person name="Vaario L.-M."/>
            <person name="Yamada A."/>
            <person name="Yan M."/>
            <person name="Wang P."/>
            <person name="Xu J."/>
            <person name="Bruns T."/>
            <person name="Baldrian P."/>
            <person name="Vilgalys R."/>
            <person name="Henrissat B."/>
            <person name="Grigoriev I.V."/>
            <person name="Hibbett D."/>
            <person name="Nagy L.G."/>
            <person name="Martin F.M."/>
        </authorList>
    </citation>
    <scope>NUCLEOTIDE SEQUENCE</scope>
    <source>
        <strain evidence="2">Prilba</strain>
    </source>
</reference>
<dbReference type="Pfam" id="PF12697">
    <property type="entry name" value="Abhydrolase_6"/>
    <property type="match status" value="1"/>
</dbReference>
<gene>
    <name evidence="2" type="ORF">DFH94DRAFT_630577</name>
</gene>
<evidence type="ECO:0000313" key="2">
    <source>
        <dbReference type="EMBL" id="KAF8480044.1"/>
    </source>
</evidence>